<name>A0A8T2XCH9_POPDE</name>
<gene>
    <name evidence="2" type="ORF">H0E87_022768</name>
</gene>
<dbReference type="AlphaFoldDB" id="A0A8T2XCH9"/>
<accession>A0A8T2XCH9</accession>
<proteinExistence type="predicted"/>
<keyword evidence="3" id="KW-1185">Reference proteome</keyword>
<evidence type="ECO:0000259" key="1">
    <source>
        <dbReference type="Pfam" id="PF07734"/>
    </source>
</evidence>
<dbReference type="InterPro" id="IPR006527">
    <property type="entry name" value="F-box-assoc_dom_typ1"/>
</dbReference>
<dbReference type="Pfam" id="PF07734">
    <property type="entry name" value="FBA_1"/>
    <property type="match status" value="1"/>
</dbReference>
<reference evidence="2" key="1">
    <citation type="journal article" date="2021" name="J. Hered.">
        <title>Genome Assembly of Salicaceae Populus deltoides (Eastern Cottonwood) I-69 Based on Nanopore Sequencing and Hi-C Technologies.</title>
        <authorList>
            <person name="Bai S."/>
            <person name="Wu H."/>
            <person name="Zhang J."/>
            <person name="Pan Z."/>
            <person name="Zhao W."/>
            <person name="Li Z."/>
            <person name="Tong C."/>
        </authorList>
    </citation>
    <scope>NUCLEOTIDE SEQUENCE</scope>
    <source>
        <tissue evidence="2">Leaf</tissue>
    </source>
</reference>
<protein>
    <recommendedName>
        <fullName evidence="1">F-box associated beta-propeller type 1 domain-containing protein</fullName>
    </recommendedName>
</protein>
<dbReference type="EMBL" id="JACEGQ020000013">
    <property type="protein sequence ID" value="KAH8490364.1"/>
    <property type="molecule type" value="Genomic_DNA"/>
</dbReference>
<organism evidence="2 3">
    <name type="scientific">Populus deltoides</name>
    <name type="common">Eastern poplar</name>
    <name type="synonym">Eastern cottonwood</name>
    <dbReference type="NCBI Taxonomy" id="3696"/>
    <lineage>
        <taxon>Eukaryota</taxon>
        <taxon>Viridiplantae</taxon>
        <taxon>Streptophyta</taxon>
        <taxon>Embryophyta</taxon>
        <taxon>Tracheophyta</taxon>
        <taxon>Spermatophyta</taxon>
        <taxon>Magnoliopsida</taxon>
        <taxon>eudicotyledons</taxon>
        <taxon>Gunneridae</taxon>
        <taxon>Pentapetalae</taxon>
        <taxon>rosids</taxon>
        <taxon>fabids</taxon>
        <taxon>Malpighiales</taxon>
        <taxon>Salicaceae</taxon>
        <taxon>Saliceae</taxon>
        <taxon>Populus</taxon>
    </lineage>
</organism>
<dbReference type="Proteomes" id="UP000807159">
    <property type="component" value="Chromosome 13"/>
</dbReference>
<sequence length="170" mass="19197">MELVMVGSLRRIALPCEHSKFCNNGSKLPPGNRFHDYKAVRPREDIYSVKTGLWRRLKNPPAPHYQAFDSKQRSVFLHGAVHWIVTSEAGIRNSILKLDTTDDCFTKLSLPESLIRKDNRLFASISVFEKCPSAVCLDSSPHSTSGSIWMMKEQVTLLGRQFKFTLAASS</sequence>
<evidence type="ECO:0000313" key="3">
    <source>
        <dbReference type="Proteomes" id="UP000807159"/>
    </source>
</evidence>
<feature type="domain" description="F-box associated beta-propeller type 1" evidence="1">
    <location>
        <begin position="40"/>
        <end position="152"/>
    </location>
</feature>
<comment type="caution">
    <text evidence="2">The sequence shown here is derived from an EMBL/GenBank/DDBJ whole genome shotgun (WGS) entry which is preliminary data.</text>
</comment>
<evidence type="ECO:0000313" key="2">
    <source>
        <dbReference type="EMBL" id="KAH8490364.1"/>
    </source>
</evidence>